<evidence type="ECO:0000313" key="2">
    <source>
        <dbReference type="Proteomes" id="UP000222126"/>
    </source>
</evidence>
<dbReference type="Proteomes" id="UP000222126">
    <property type="component" value="Segment"/>
</dbReference>
<dbReference type="GeneID" id="54976443"/>
<accession>A0A1B1IY01</accession>
<proteinExistence type="predicted"/>
<dbReference type="RefSeq" id="YP_009786367.1">
    <property type="nucleotide sequence ID" value="NC_047768.1"/>
</dbReference>
<name>A0A1B1IY01_9CAUD</name>
<dbReference type="KEGG" id="vg:54976443"/>
<protein>
    <submittedName>
        <fullName evidence="1">Uncharacterized protein</fullName>
    </submittedName>
</protein>
<organism evidence="1 2">
    <name type="scientific">Phage MedPE-SWcel-C56</name>
    <dbReference type="NCBI Taxonomy" id="1871314"/>
    <lineage>
        <taxon>Viruses</taxon>
        <taxon>Duplodnaviria</taxon>
        <taxon>Heunggongvirae</taxon>
        <taxon>Uroviricota</taxon>
        <taxon>Caudoviricetes</taxon>
        <taxon>Autographivirales</taxon>
        <taxon>Kafavirus</taxon>
        <taxon>Kafavirus SWcelC56</taxon>
    </lineage>
</organism>
<reference evidence="1 2" key="1">
    <citation type="submission" date="2016-06" db="EMBL/GenBank/DDBJ databases">
        <title>Not all particles are equal: the selective enrichment of particle-associated bacteria from the Mediterranean Sea.</title>
        <authorList>
            <person name="Lopez-Perez M."/>
            <person name="Kimes N.E."/>
            <person name="Haro-Moreno J.M."/>
            <person name="Rodriguez-Valera F."/>
        </authorList>
    </citation>
    <scope>NUCLEOTIDE SEQUENCE [LARGE SCALE GENOMIC DNA]</scope>
</reference>
<evidence type="ECO:0000313" key="1">
    <source>
        <dbReference type="EMBL" id="ANS06203.1"/>
    </source>
</evidence>
<sequence>MNVISSGLGFKYVLFSIDRQNNPMFVHFMKEAFRQINPGVVLQTMIGKYKGQVEYSWMTTVDAFNAFYETAGADFMSNNESVMLVSECNKQYAALFYLHLVDGMQLKNLGSLRSTSAVEDGVDFTYNPSTKMYWVVAEGNPDTAPPPQGWPSDRTRQEVSSRMHSLHAAHDLLHKAYAGKADCPTGWKRHADQLRSTHDWLSTQYGVQ</sequence>
<dbReference type="EMBL" id="KX397280">
    <property type="protein sequence ID" value="ANS06203.1"/>
    <property type="molecule type" value="Genomic_DNA"/>
</dbReference>
<keyword evidence="2" id="KW-1185">Reference proteome</keyword>